<evidence type="ECO:0000256" key="5">
    <source>
        <dbReference type="ARBA" id="ARBA00022692"/>
    </source>
</evidence>
<reference evidence="12" key="1">
    <citation type="submission" date="2017-02" db="EMBL/GenBank/DDBJ databases">
        <authorList>
            <person name="Varghese N."/>
            <person name="Submissions S."/>
        </authorList>
    </citation>
    <scope>NUCLEOTIDE SEQUENCE [LARGE SCALE GENOMIC DNA]</scope>
    <source>
        <strain evidence="12">UM2</strain>
    </source>
</reference>
<dbReference type="RefSeq" id="WP_079649316.1">
    <property type="nucleotide sequence ID" value="NZ_FUYM01000007.1"/>
</dbReference>
<protein>
    <recommendedName>
        <fullName evidence="9">Multidrug-efflux transporter</fullName>
    </recommendedName>
</protein>
<evidence type="ECO:0000256" key="6">
    <source>
        <dbReference type="ARBA" id="ARBA00022989"/>
    </source>
</evidence>
<dbReference type="PANTHER" id="PTHR43298:SF2">
    <property type="entry name" value="FMN_FAD EXPORTER YEEO-RELATED"/>
    <property type="match status" value="1"/>
</dbReference>
<dbReference type="AlphaFoldDB" id="A0A1T5EU91"/>
<evidence type="ECO:0000256" key="1">
    <source>
        <dbReference type="ARBA" id="ARBA00004429"/>
    </source>
</evidence>
<dbReference type="GO" id="GO:0005886">
    <property type="term" value="C:plasma membrane"/>
    <property type="evidence" value="ECO:0007669"/>
    <property type="project" value="UniProtKB-SubCell"/>
</dbReference>
<dbReference type="CDD" id="cd13131">
    <property type="entry name" value="MATE_NorM_like"/>
    <property type="match status" value="1"/>
</dbReference>
<keyword evidence="7" id="KW-0406">Ion transport</keyword>
<evidence type="ECO:0000256" key="3">
    <source>
        <dbReference type="ARBA" id="ARBA00022449"/>
    </source>
</evidence>
<keyword evidence="6 10" id="KW-1133">Transmembrane helix</keyword>
<evidence type="ECO:0000313" key="12">
    <source>
        <dbReference type="Proteomes" id="UP000189818"/>
    </source>
</evidence>
<evidence type="ECO:0000256" key="4">
    <source>
        <dbReference type="ARBA" id="ARBA00022475"/>
    </source>
</evidence>
<evidence type="ECO:0000313" key="11">
    <source>
        <dbReference type="EMBL" id="SKB87514.1"/>
    </source>
</evidence>
<feature type="transmembrane region" description="Helical" evidence="10">
    <location>
        <begin position="401"/>
        <end position="422"/>
    </location>
</feature>
<dbReference type="InterPro" id="IPR048279">
    <property type="entry name" value="MdtK-like"/>
</dbReference>
<dbReference type="GO" id="GO:0006811">
    <property type="term" value="P:monoatomic ion transport"/>
    <property type="evidence" value="ECO:0007669"/>
    <property type="project" value="UniProtKB-KW"/>
</dbReference>
<feature type="transmembrane region" description="Helical" evidence="10">
    <location>
        <begin position="201"/>
        <end position="222"/>
    </location>
</feature>
<keyword evidence="2" id="KW-0813">Transport</keyword>
<evidence type="ECO:0000256" key="2">
    <source>
        <dbReference type="ARBA" id="ARBA00022448"/>
    </source>
</evidence>
<dbReference type="InterPro" id="IPR002528">
    <property type="entry name" value="MATE_fam"/>
</dbReference>
<organism evidence="11 12">
    <name type="scientific">Rhizorhabdus histidinilytica</name>
    <dbReference type="NCBI Taxonomy" id="439228"/>
    <lineage>
        <taxon>Bacteria</taxon>
        <taxon>Pseudomonadati</taxon>
        <taxon>Pseudomonadota</taxon>
        <taxon>Alphaproteobacteria</taxon>
        <taxon>Sphingomonadales</taxon>
        <taxon>Sphingomonadaceae</taxon>
        <taxon>Rhizorhabdus</taxon>
    </lineage>
</organism>
<dbReference type="OrthoDB" id="9780160at2"/>
<evidence type="ECO:0000256" key="7">
    <source>
        <dbReference type="ARBA" id="ARBA00023065"/>
    </source>
</evidence>
<feature type="transmembrane region" description="Helical" evidence="10">
    <location>
        <begin position="167"/>
        <end position="189"/>
    </location>
</feature>
<dbReference type="InterPro" id="IPR050222">
    <property type="entry name" value="MATE_MdtK"/>
</dbReference>
<dbReference type="Pfam" id="PF01554">
    <property type="entry name" value="MatE"/>
    <property type="match status" value="2"/>
</dbReference>
<dbReference type="STRING" id="439228.SAMN06295920_107227"/>
<gene>
    <name evidence="11" type="ORF">SAMN06295920_107227</name>
</gene>
<keyword evidence="3" id="KW-0050">Antiport</keyword>
<dbReference type="NCBIfam" id="TIGR00797">
    <property type="entry name" value="matE"/>
    <property type="match status" value="1"/>
</dbReference>
<feature type="transmembrane region" description="Helical" evidence="10">
    <location>
        <begin position="280"/>
        <end position="303"/>
    </location>
</feature>
<evidence type="ECO:0000256" key="8">
    <source>
        <dbReference type="ARBA" id="ARBA00023136"/>
    </source>
</evidence>
<feature type="transmembrane region" description="Helical" evidence="10">
    <location>
        <begin position="428"/>
        <end position="447"/>
    </location>
</feature>
<feature type="transmembrane region" description="Helical" evidence="10">
    <location>
        <begin position="131"/>
        <end position="155"/>
    </location>
</feature>
<proteinExistence type="predicted"/>
<evidence type="ECO:0000256" key="10">
    <source>
        <dbReference type="SAM" id="Phobius"/>
    </source>
</evidence>
<keyword evidence="8 10" id="KW-0472">Membrane</keyword>
<feature type="transmembrane region" description="Helical" evidence="10">
    <location>
        <begin position="324"/>
        <end position="343"/>
    </location>
</feature>
<dbReference type="GO" id="GO:0042910">
    <property type="term" value="F:xenobiotic transmembrane transporter activity"/>
    <property type="evidence" value="ECO:0007669"/>
    <property type="project" value="InterPro"/>
</dbReference>
<feature type="transmembrane region" description="Helical" evidence="10">
    <location>
        <begin position="249"/>
        <end position="274"/>
    </location>
</feature>
<comment type="subcellular location">
    <subcellularLocation>
        <location evidence="1">Cell inner membrane</location>
        <topology evidence="1">Multi-pass membrane protein</topology>
    </subcellularLocation>
</comment>
<evidence type="ECO:0000256" key="9">
    <source>
        <dbReference type="ARBA" id="ARBA00031636"/>
    </source>
</evidence>
<dbReference type="Proteomes" id="UP000189818">
    <property type="component" value="Unassembled WGS sequence"/>
</dbReference>
<feature type="transmembrane region" description="Helical" evidence="10">
    <location>
        <begin position="363"/>
        <end position="380"/>
    </location>
</feature>
<dbReference type="EMBL" id="FUYM01000007">
    <property type="protein sequence ID" value="SKB87514.1"/>
    <property type="molecule type" value="Genomic_DNA"/>
</dbReference>
<dbReference type="GO" id="GO:0015297">
    <property type="term" value="F:antiporter activity"/>
    <property type="evidence" value="ECO:0007669"/>
    <property type="project" value="UniProtKB-KW"/>
</dbReference>
<feature type="transmembrane region" description="Helical" evidence="10">
    <location>
        <begin position="101"/>
        <end position="125"/>
    </location>
</feature>
<dbReference type="PIRSF" id="PIRSF006603">
    <property type="entry name" value="DinF"/>
    <property type="match status" value="1"/>
</dbReference>
<feature type="transmembrane region" description="Helical" evidence="10">
    <location>
        <begin position="60"/>
        <end position="80"/>
    </location>
</feature>
<keyword evidence="12" id="KW-1185">Reference proteome</keyword>
<keyword evidence="4" id="KW-1003">Cell membrane</keyword>
<sequence>MDHNMNPGAPWRTEARALLSLALPLVIGNLGWSAIAATDLLLLGRLGPDAVAAGSLALNLYQAFLVFGIGLTTAASPLIASERGRRLHSVRDIRRTVRQTIWAAAILCLPAWALLWNAEPILILIGQDPELSAQAATLIHALQWGLLPYFVFLVLRNYVSALEKPIWGVIVTLATVPFNALAGWVLIFGHLGFPAMGLHGAGIASLLTSIFMGAGMALVVSVHRRFRRYHLFGRFWVADWSRLRTVWRIGLPIAFTVGFEVTVFNAAVFLMGLIGRAELAAHAVAIQIAALCFMVPMGIGQAATVRVGYAHGRRDRAAIGRAGWLALGLGTAFAAGTATLLITIPRTLIGSFIDLDLPANAPVIGYAISFLAIAALFQLVDATQAIGAGVLRGLQDTRMPMIFAAIGYWVIGIGTGTILAFPMKMEGVGIWLGLATGLGVVAVLLVWRWAWRERLGLLPA</sequence>
<dbReference type="PANTHER" id="PTHR43298">
    <property type="entry name" value="MULTIDRUG RESISTANCE PROTEIN NORM-RELATED"/>
    <property type="match status" value="1"/>
</dbReference>
<name>A0A1T5EU91_9SPHN</name>
<keyword evidence="5 10" id="KW-0812">Transmembrane</keyword>
<accession>A0A1T5EU91</accession>